<evidence type="ECO:0000256" key="6">
    <source>
        <dbReference type="ARBA" id="ARBA00022989"/>
    </source>
</evidence>
<dbReference type="OrthoDB" id="5913609at2759"/>
<evidence type="ECO:0000256" key="8">
    <source>
        <dbReference type="ARBA" id="ARBA00023180"/>
    </source>
</evidence>
<feature type="domain" description="Peptidase M28" evidence="11">
    <location>
        <begin position="79"/>
        <end position="230"/>
    </location>
</feature>
<comment type="similarity">
    <text evidence="2">Belongs to the nicastrin family.</text>
</comment>
<dbReference type="Proteomes" id="UP000272942">
    <property type="component" value="Unassembled WGS sequence"/>
</dbReference>
<dbReference type="EMBL" id="UZAN01052183">
    <property type="protein sequence ID" value="VDP89357.1"/>
    <property type="molecule type" value="Genomic_DNA"/>
</dbReference>
<dbReference type="WBParaSite" id="ECPE_0001214901-mRNA-1">
    <property type="protein sequence ID" value="ECPE_0001214901-mRNA-1"/>
    <property type="gene ID" value="ECPE_0001214901"/>
</dbReference>
<evidence type="ECO:0000256" key="2">
    <source>
        <dbReference type="ARBA" id="ARBA00007717"/>
    </source>
</evidence>
<reference evidence="14" key="1">
    <citation type="submission" date="2016-06" db="UniProtKB">
        <authorList>
            <consortium name="WormBaseParasite"/>
        </authorList>
    </citation>
    <scope>IDENTIFICATION</scope>
</reference>
<evidence type="ECO:0000256" key="10">
    <source>
        <dbReference type="SAM" id="Phobius"/>
    </source>
</evidence>
<dbReference type="PANTHER" id="PTHR31826">
    <property type="entry name" value="NICALIN"/>
    <property type="match status" value="1"/>
</dbReference>
<evidence type="ECO:0000259" key="11">
    <source>
        <dbReference type="Pfam" id="PF04389"/>
    </source>
</evidence>
<evidence type="ECO:0000256" key="5">
    <source>
        <dbReference type="ARBA" id="ARBA00022824"/>
    </source>
</evidence>
<dbReference type="AlphaFoldDB" id="A0A183AYS9"/>
<dbReference type="SUPFAM" id="SSF53187">
    <property type="entry name" value="Zn-dependent exopeptidases"/>
    <property type="match status" value="1"/>
</dbReference>
<evidence type="ECO:0000256" key="7">
    <source>
        <dbReference type="ARBA" id="ARBA00023136"/>
    </source>
</evidence>
<evidence type="ECO:0000313" key="12">
    <source>
        <dbReference type="EMBL" id="VDP89357.1"/>
    </source>
</evidence>
<organism evidence="14">
    <name type="scientific">Echinostoma caproni</name>
    <dbReference type="NCBI Taxonomy" id="27848"/>
    <lineage>
        <taxon>Eukaryota</taxon>
        <taxon>Metazoa</taxon>
        <taxon>Spiralia</taxon>
        <taxon>Lophotrochozoa</taxon>
        <taxon>Platyhelminthes</taxon>
        <taxon>Trematoda</taxon>
        <taxon>Digenea</taxon>
        <taxon>Plagiorchiida</taxon>
        <taxon>Echinostomata</taxon>
        <taxon>Echinostomatoidea</taxon>
        <taxon>Echinostomatidae</taxon>
        <taxon>Echinostoma</taxon>
    </lineage>
</organism>
<evidence type="ECO:0000256" key="4">
    <source>
        <dbReference type="ARBA" id="ARBA00022729"/>
    </source>
</evidence>
<keyword evidence="8" id="KW-0325">Glycoprotein</keyword>
<keyword evidence="13" id="KW-1185">Reference proteome</keyword>
<protein>
    <recommendedName>
        <fullName evidence="9">BOS complex subunit NCLN</fullName>
    </recommendedName>
</protein>
<keyword evidence="7 10" id="KW-0472">Membrane</keyword>
<dbReference type="Pfam" id="PF04389">
    <property type="entry name" value="Peptidase_M28"/>
    <property type="match status" value="1"/>
</dbReference>
<comment type="subcellular location">
    <subcellularLocation>
        <location evidence="1">Endoplasmic reticulum membrane</location>
        <topology evidence="1">Single-pass membrane protein</topology>
    </subcellularLocation>
</comment>
<dbReference type="InterPro" id="IPR016574">
    <property type="entry name" value="Nicalin"/>
</dbReference>
<evidence type="ECO:0000256" key="1">
    <source>
        <dbReference type="ARBA" id="ARBA00004389"/>
    </source>
</evidence>
<evidence type="ECO:0000256" key="9">
    <source>
        <dbReference type="ARBA" id="ARBA00034873"/>
    </source>
</evidence>
<sequence>MWSLVTSTISVAVGNVIPHYLLFLLSTILVLTPLDPAKAAQDFTVFRAQQYDYQGVNLGTRASVMNCESQALSSRLGNLEGAQVPKPPVVVICAYYDAMSAIPSLAYGSDANGSGVVALLELARIFSRFYADASTTPKYDLVFLLSGGGKFNFMGTKRWLDQKIEDTTGLAMLDAVTQVLCLEGIGTARFGSDLHVHLSRPPKDGSFSQRLVNSLKLAAQLHPFPLNNTSTESSSVHVVHKKINLNQELLGWEHERFSIHRLPGMTLSSWPSVQVANQWRQTSLDGGPLSHFTGSASKSSRMRGAVDPVVLARNTRVVAEALARVLLDLDMNESAMNTSALIAEEVSCAFRIVILLVYFLSSTSLVI</sequence>
<keyword evidence="5" id="KW-0256">Endoplasmic reticulum</keyword>
<dbReference type="InterPro" id="IPR018247">
    <property type="entry name" value="EF_Hand_1_Ca_BS"/>
</dbReference>
<keyword evidence="4" id="KW-0732">Signal</keyword>
<dbReference type="Gene3D" id="3.40.630.10">
    <property type="entry name" value="Zn peptidases"/>
    <property type="match status" value="1"/>
</dbReference>
<dbReference type="PROSITE" id="PS00018">
    <property type="entry name" value="EF_HAND_1"/>
    <property type="match status" value="1"/>
</dbReference>
<gene>
    <name evidence="12" type="ORF">ECPE_LOCUS12114</name>
</gene>
<feature type="transmembrane region" description="Helical" evidence="10">
    <location>
        <begin position="12"/>
        <end position="31"/>
    </location>
</feature>
<evidence type="ECO:0000313" key="13">
    <source>
        <dbReference type="Proteomes" id="UP000272942"/>
    </source>
</evidence>
<dbReference type="GO" id="GO:0005789">
    <property type="term" value="C:endoplasmic reticulum membrane"/>
    <property type="evidence" value="ECO:0007669"/>
    <property type="project" value="UniProtKB-SubCell"/>
</dbReference>
<keyword evidence="3 10" id="KW-0812">Transmembrane</keyword>
<keyword evidence="6 10" id="KW-1133">Transmembrane helix</keyword>
<accession>A0A183AYS9</accession>
<evidence type="ECO:0000256" key="3">
    <source>
        <dbReference type="ARBA" id="ARBA00022692"/>
    </source>
</evidence>
<evidence type="ECO:0000313" key="14">
    <source>
        <dbReference type="WBParaSite" id="ECPE_0001214901-mRNA-1"/>
    </source>
</evidence>
<reference evidence="12 13" key="2">
    <citation type="submission" date="2018-11" db="EMBL/GenBank/DDBJ databases">
        <authorList>
            <consortium name="Pathogen Informatics"/>
        </authorList>
    </citation>
    <scope>NUCLEOTIDE SEQUENCE [LARGE SCALE GENOMIC DNA]</scope>
    <source>
        <strain evidence="12 13">Egypt</strain>
    </source>
</reference>
<dbReference type="GO" id="GO:0009966">
    <property type="term" value="P:regulation of signal transduction"/>
    <property type="evidence" value="ECO:0007669"/>
    <property type="project" value="InterPro"/>
</dbReference>
<dbReference type="InterPro" id="IPR007484">
    <property type="entry name" value="Peptidase_M28"/>
</dbReference>
<proteinExistence type="inferred from homology"/>
<name>A0A183AYS9_9TREM</name>